<dbReference type="RefSeq" id="WP_055206674.1">
    <property type="nucleotide sequence ID" value="NZ_CZBO01000001.1"/>
</dbReference>
<name>A0A174QRD8_9CLOT</name>
<evidence type="ECO:0000313" key="1">
    <source>
        <dbReference type="EMBL" id="CUP74326.1"/>
    </source>
</evidence>
<gene>
    <name evidence="1" type="ORF">ERS852568_00628</name>
</gene>
<protein>
    <submittedName>
        <fullName evidence="1">Uncharacterized protein</fullName>
    </submittedName>
</protein>
<accession>A0A174QRD8</accession>
<organism evidence="1 2">
    <name type="scientific">Clostridium baratii</name>
    <dbReference type="NCBI Taxonomy" id="1561"/>
    <lineage>
        <taxon>Bacteria</taxon>
        <taxon>Bacillati</taxon>
        <taxon>Bacillota</taxon>
        <taxon>Clostridia</taxon>
        <taxon>Eubacteriales</taxon>
        <taxon>Clostridiaceae</taxon>
        <taxon>Clostridium</taxon>
    </lineage>
</organism>
<dbReference type="Proteomes" id="UP000095563">
    <property type="component" value="Unassembled WGS sequence"/>
</dbReference>
<reference evidence="1 2" key="1">
    <citation type="submission" date="2015-09" db="EMBL/GenBank/DDBJ databases">
        <authorList>
            <consortium name="Pathogen Informatics"/>
        </authorList>
    </citation>
    <scope>NUCLEOTIDE SEQUENCE [LARGE SCALE GENOMIC DNA]</scope>
    <source>
        <strain evidence="1 2">2789STDY5834956</strain>
    </source>
</reference>
<sequence length="75" mass="8974">MDLEESLEIISDVITQKFEDRSYFTYIITNILNEKPITYKDWMSKLKISSINDNIQIDKEKRRKSAKNTLKNLFN</sequence>
<dbReference type="EMBL" id="CZBO01000001">
    <property type="protein sequence ID" value="CUP74326.1"/>
    <property type="molecule type" value="Genomic_DNA"/>
</dbReference>
<proteinExistence type="predicted"/>
<dbReference type="AlphaFoldDB" id="A0A174QRD8"/>
<evidence type="ECO:0000313" key="2">
    <source>
        <dbReference type="Proteomes" id="UP000095563"/>
    </source>
</evidence>